<dbReference type="Pfam" id="PF13439">
    <property type="entry name" value="Glyco_transf_4"/>
    <property type="match status" value="1"/>
</dbReference>
<dbReference type="AlphaFoldDB" id="A0A165M401"/>
<sequence length="376" mass="42580">MNTPLRIAQIAPLIERVPPKKYGGTERVVYHLTEGLVARGHDVTLFASGDSITSARLIAPIREGLRLGRREHSPLITTMLMLAQVYGEMVAEFDIIHSHLEYLTFPYAVHASSPTVFTMHGRLDIGDYAAILRRYRHLPLVSISDNQRSPVPDINWVGTIYHGYPPSSFDYNLHPDDYFLYLGRFSEEKRPDQAIMLAIACGVRLKVAAKIDPADREYFLHRIQPLLQHPLIEYVGEVDECRKRELLKNARALLNTIDWPEPFGLVMIEALASGTPVIVRGCGSAPEIITGGKTGFVCHSRMDFIRAIRDIDTISRSRCRQEFLERFSADAMVCSYESLYMNMLPAHRVESMLQPERQREPLRRVLGRPAGAADRS</sequence>
<dbReference type="SUPFAM" id="SSF53756">
    <property type="entry name" value="UDP-Glycosyltransferase/glycogen phosphorylase"/>
    <property type="match status" value="1"/>
</dbReference>
<dbReference type="Proteomes" id="UP000076481">
    <property type="component" value="Unassembled WGS sequence"/>
</dbReference>
<gene>
    <name evidence="3" type="ORF">A3K90_06075</name>
</gene>
<protein>
    <submittedName>
        <fullName evidence="3">Glycosyl transferase</fullName>
    </submittedName>
</protein>
<feature type="domain" description="Glycosyl transferase family 1" evidence="1">
    <location>
        <begin position="175"/>
        <end position="311"/>
    </location>
</feature>
<dbReference type="PANTHER" id="PTHR12526">
    <property type="entry name" value="GLYCOSYLTRANSFERASE"/>
    <property type="match status" value="1"/>
</dbReference>
<keyword evidence="3" id="KW-0808">Transferase</keyword>
<name>A0A165M401_PELLU</name>
<dbReference type="GO" id="GO:0016757">
    <property type="term" value="F:glycosyltransferase activity"/>
    <property type="evidence" value="ECO:0007669"/>
    <property type="project" value="InterPro"/>
</dbReference>
<dbReference type="Pfam" id="PF00534">
    <property type="entry name" value="Glycos_transf_1"/>
    <property type="match status" value="1"/>
</dbReference>
<feature type="domain" description="Glycosyltransferase subfamily 4-like N-terminal" evidence="2">
    <location>
        <begin position="22"/>
        <end position="130"/>
    </location>
</feature>
<reference evidence="3 4" key="1">
    <citation type="submission" date="2016-03" db="EMBL/GenBank/DDBJ databases">
        <title>Speciation and ecological success in dimly lit waters: horizontal gene transfer in a green sulfur bacteria bloom unveiled by metagenomic assembly.</title>
        <authorList>
            <person name="Llorens-Mares T."/>
            <person name="Liu Z."/>
            <person name="Allen L.Z."/>
            <person name="Rusch D.B."/>
            <person name="Craig M.T."/>
            <person name="Dupont C.L."/>
            <person name="Bryant D.A."/>
            <person name="Casamayor E.O."/>
        </authorList>
    </citation>
    <scope>NUCLEOTIDE SEQUENCE [LARGE SCALE GENOMIC DNA]</scope>
    <source>
        <strain evidence="3">CIII</strain>
    </source>
</reference>
<accession>A0A165M401</accession>
<comment type="caution">
    <text evidence="3">The sequence shown here is derived from an EMBL/GenBank/DDBJ whole genome shotgun (WGS) entry which is preliminary data.</text>
</comment>
<dbReference type="PANTHER" id="PTHR12526:SF595">
    <property type="entry name" value="BLL5217 PROTEIN"/>
    <property type="match status" value="1"/>
</dbReference>
<evidence type="ECO:0000259" key="2">
    <source>
        <dbReference type="Pfam" id="PF13439"/>
    </source>
</evidence>
<dbReference type="InterPro" id="IPR028098">
    <property type="entry name" value="Glyco_trans_4-like_N"/>
</dbReference>
<evidence type="ECO:0000313" key="3">
    <source>
        <dbReference type="EMBL" id="KZK74784.1"/>
    </source>
</evidence>
<evidence type="ECO:0000313" key="4">
    <source>
        <dbReference type="Proteomes" id="UP000076481"/>
    </source>
</evidence>
<dbReference type="EMBL" id="LVWG01000018">
    <property type="protein sequence ID" value="KZK74784.1"/>
    <property type="molecule type" value="Genomic_DNA"/>
</dbReference>
<dbReference type="Gene3D" id="3.40.50.2000">
    <property type="entry name" value="Glycogen Phosphorylase B"/>
    <property type="match status" value="2"/>
</dbReference>
<dbReference type="CDD" id="cd03802">
    <property type="entry name" value="GT4_AviGT4-like"/>
    <property type="match status" value="1"/>
</dbReference>
<organism evidence="3 4">
    <name type="scientific">Pelodictyon luteolum</name>
    <dbReference type="NCBI Taxonomy" id="1100"/>
    <lineage>
        <taxon>Bacteria</taxon>
        <taxon>Pseudomonadati</taxon>
        <taxon>Chlorobiota</taxon>
        <taxon>Chlorobiia</taxon>
        <taxon>Chlorobiales</taxon>
        <taxon>Chlorobiaceae</taxon>
        <taxon>Chlorobium/Pelodictyon group</taxon>
        <taxon>Pelodictyon</taxon>
    </lineage>
</organism>
<dbReference type="InterPro" id="IPR001296">
    <property type="entry name" value="Glyco_trans_1"/>
</dbReference>
<proteinExistence type="predicted"/>
<evidence type="ECO:0000259" key="1">
    <source>
        <dbReference type="Pfam" id="PF00534"/>
    </source>
</evidence>
<dbReference type="RefSeq" id="WP_303681079.1">
    <property type="nucleotide sequence ID" value="NZ_LVWG01000018.1"/>
</dbReference>